<evidence type="ECO:0000313" key="2">
    <source>
        <dbReference type="EMBL" id="KRX07139.1"/>
    </source>
</evidence>
<keyword evidence="1" id="KW-0812">Transmembrane</keyword>
<evidence type="ECO:0000313" key="3">
    <source>
        <dbReference type="Proteomes" id="UP000054937"/>
    </source>
</evidence>
<protein>
    <recommendedName>
        <fullName evidence="4">Transmembrane protein</fullName>
    </recommendedName>
</protein>
<comment type="caution">
    <text evidence="2">The sequence shown here is derived from an EMBL/GenBank/DDBJ whole genome shotgun (WGS) entry which is preliminary data.</text>
</comment>
<gene>
    <name evidence="2" type="ORF">PPERSA_09353</name>
</gene>
<dbReference type="Proteomes" id="UP000054937">
    <property type="component" value="Unassembled WGS sequence"/>
</dbReference>
<reference evidence="2 3" key="1">
    <citation type="journal article" date="2015" name="Sci. Rep.">
        <title>Genome of the facultative scuticociliatosis pathogen Pseudocohnilembus persalinus provides insight into its virulence through horizontal gene transfer.</title>
        <authorList>
            <person name="Xiong J."/>
            <person name="Wang G."/>
            <person name="Cheng J."/>
            <person name="Tian M."/>
            <person name="Pan X."/>
            <person name="Warren A."/>
            <person name="Jiang C."/>
            <person name="Yuan D."/>
            <person name="Miao W."/>
        </authorList>
    </citation>
    <scope>NUCLEOTIDE SEQUENCE [LARGE SCALE GENOMIC DNA]</scope>
    <source>
        <strain evidence="2">36N120E</strain>
    </source>
</reference>
<accession>A0A0V0QXN4</accession>
<evidence type="ECO:0008006" key="4">
    <source>
        <dbReference type="Google" id="ProtNLM"/>
    </source>
</evidence>
<organism evidence="2 3">
    <name type="scientific">Pseudocohnilembus persalinus</name>
    <name type="common">Ciliate</name>
    <dbReference type="NCBI Taxonomy" id="266149"/>
    <lineage>
        <taxon>Eukaryota</taxon>
        <taxon>Sar</taxon>
        <taxon>Alveolata</taxon>
        <taxon>Ciliophora</taxon>
        <taxon>Intramacronucleata</taxon>
        <taxon>Oligohymenophorea</taxon>
        <taxon>Scuticociliatia</taxon>
        <taxon>Philasterida</taxon>
        <taxon>Pseudocohnilembidae</taxon>
        <taxon>Pseudocohnilembus</taxon>
    </lineage>
</organism>
<dbReference type="EMBL" id="LDAU01000087">
    <property type="protein sequence ID" value="KRX07139.1"/>
    <property type="molecule type" value="Genomic_DNA"/>
</dbReference>
<keyword evidence="3" id="KW-1185">Reference proteome</keyword>
<sequence>MITKLFLNIQIRQPQLILFLYQIQTTNMIILINFIIIWVNQLLGGGIILFSGQYYFRHTYSRKAKGLDKLSSIYRPNESEEEMIIFKGSTMELIFDDPSLPAGILFPKRMMSLLKMVQMCNKYGLGVINKDLQIKKK</sequence>
<name>A0A0V0QXN4_PSEPJ</name>
<keyword evidence="1" id="KW-1133">Transmembrane helix</keyword>
<proteinExistence type="predicted"/>
<dbReference type="InParanoid" id="A0A0V0QXN4"/>
<evidence type="ECO:0000256" key="1">
    <source>
        <dbReference type="SAM" id="Phobius"/>
    </source>
</evidence>
<dbReference type="AlphaFoldDB" id="A0A0V0QXN4"/>
<feature type="transmembrane region" description="Helical" evidence="1">
    <location>
        <begin position="28"/>
        <end position="56"/>
    </location>
</feature>
<keyword evidence="1" id="KW-0472">Membrane</keyword>